<name>A0AAD6Z7F3_9AGAR</name>
<comment type="caution">
    <text evidence="2">The sequence shown here is derived from an EMBL/GenBank/DDBJ whole genome shotgun (WGS) entry which is preliminary data.</text>
</comment>
<dbReference type="Proteomes" id="UP001218218">
    <property type="component" value="Unassembled WGS sequence"/>
</dbReference>
<sequence>MFSIILTSVAVLLSLALHASAHTMPLPGLGITGFPVCNNTQCLSITKPCGNIIASNLNKAAAIPVEVDGRTVMLNVTNFNPGADGSRSVSILVDPTSTGKNFIAAKVTKNGDPTSKTNGSDKVKLLLPAGFIFQQVLTQAACCL</sequence>
<dbReference type="AlphaFoldDB" id="A0AAD6Z7F3"/>
<keyword evidence="3" id="KW-1185">Reference proteome</keyword>
<gene>
    <name evidence="2" type="ORF">DFH08DRAFT_718412</name>
</gene>
<dbReference type="EMBL" id="JARIHO010000076">
    <property type="protein sequence ID" value="KAJ7310908.1"/>
    <property type="molecule type" value="Genomic_DNA"/>
</dbReference>
<proteinExistence type="predicted"/>
<evidence type="ECO:0000256" key="1">
    <source>
        <dbReference type="SAM" id="SignalP"/>
    </source>
</evidence>
<feature type="chain" id="PRO_5041940792" evidence="1">
    <location>
        <begin position="22"/>
        <end position="144"/>
    </location>
</feature>
<keyword evidence="1" id="KW-0732">Signal</keyword>
<organism evidence="2 3">
    <name type="scientific">Mycena albidolilacea</name>
    <dbReference type="NCBI Taxonomy" id="1033008"/>
    <lineage>
        <taxon>Eukaryota</taxon>
        <taxon>Fungi</taxon>
        <taxon>Dikarya</taxon>
        <taxon>Basidiomycota</taxon>
        <taxon>Agaricomycotina</taxon>
        <taxon>Agaricomycetes</taxon>
        <taxon>Agaricomycetidae</taxon>
        <taxon>Agaricales</taxon>
        <taxon>Marasmiineae</taxon>
        <taxon>Mycenaceae</taxon>
        <taxon>Mycena</taxon>
    </lineage>
</organism>
<feature type="signal peptide" evidence="1">
    <location>
        <begin position="1"/>
        <end position="21"/>
    </location>
</feature>
<evidence type="ECO:0000313" key="3">
    <source>
        <dbReference type="Proteomes" id="UP001218218"/>
    </source>
</evidence>
<accession>A0AAD6Z7F3</accession>
<reference evidence="2" key="1">
    <citation type="submission" date="2023-03" db="EMBL/GenBank/DDBJ databases">
        <title>Massive genome expansion in bonnet fungi (Mycena s.s.) driven by repeated elements and novel gene families across ecological guilds.</title>
        <authorList>
            <consortium name="Lawrence Berkeley National Laboratory"/>
            <person name="Harder C.B."/>
            <person name="Miyauchi S."/>
            <person name="Viragh M."/>
            <person name="Kuo A."/>
            <person name="Thoen E."/>
            <person name="Andreopoulos B."/>
            <person name="Lu D."/>
            <person name="Skrede I."/>
            <person name="Drula E."/>
            <person name="Henrissat B."/>
            <person name="Morin E."/>
            <person name="Kohler A."/>
            <person name="Barry K."/>
            <person name="LaButti K."/>
            <person name="Morin E."/>
            <person name="Salamov A."/>
            <person name="Lipzen A."/>
            <person name="Mereny Z."/>
            <person name="Hegedus B."/>
            <person name="Baldrian P."/>
            <person name="Stursova M."/>
            <person name="Weitz H."/>
            <person name="Taylor A."/>
            <person name="Grigoriev I.V."/>
            <person name="Nagy L.G."/>
            <person name="Martin F."/>
            <person name="Kauserud H."/>
        </authorList>
    </citation>
    <scope>NUCLEOTIDE SEQUENCE</scope>
    <source>
        <strain evidence="2">CBHHK002</strain>
    </source>
</reference>
<protein>
    <submittedName>
        <fullName evidence="2">Uncharacterized protein</fullName>
    </submittedName>
</protein>
<evidence type="ECO:0000313" key="2">
    <source>
        <dbReference type="EMBL" id="KAJ7310908.1"/>
    </source>
</evidence>